<dbReference type="EMBL" id="KU963248">
    <property type="protein sequence ID" value="AMS02603.1"/>
    <property type="molecule type" value="Genomic_DNA"/>
</dbReference>
<organism evidence="2 3">
    <name type="scientific">Gordonia phage Yvonnetastic</name>
    <dbReference type="NCBI Taxonomy" id="1821566"/>
    <lineage>
        <taxon>Viruses</taxon>
        <taxon>Duplodnaviria</taxon>
        <taxon>Heunggongvirae</taxon>
        <taxon>Uroviricota</taxon>
        <taxon>Caudoviricetes</taxon>
        <taxon>Yvonnevirus</taxon>
        <taxon>Yvonnevirus yvonnetastic</taxon>
        <taxon>Gordonia virus Yvonnetastic</taxon>
    </lineage>
</organism>
<evidence type="ECO:0000313" key="2">
    <source>
        <dbReference type="EMBL" id="AMS02603.1"/>
    </source>
</evidence>
<dbReference type="KEGG" id="vg:29125021"/>
<reference evidence="3" key="1">
    <citation type="submission" date="2016-03" db="EMBL/GenBank/DDBJ databases">
        <authorList>
            <person name="Ploux O."/>
        </authorList>
    </citation>
    <scope>NUCLEOTIDE SEQUENCE [LARGE SCALE GENOMIC DNA]</scope>
</reference>
<proteinExistence type="predicted"/>
<name>A0A142K920_9CAUD</name>
<keyword evidence="1" id="KW-0378">Hydrolase</keyword>
<dbReference type="GeneID" id="29125021"/>
<dbReference type="Proteomes" id="UP000201371">
    <property type="component" value="Segment"/>
</dbReference>
<dbReference type="InterPro" id="IPR009003">
    <property type="entry name" value="Peptidase_S1_PA"/>
</dbReference>
<protein>
    <submittedName>
        <fullName evidence="2">Peptidase S1</fullName>
    </submittedName>
</protein>
<accession>A0A142K920</accession>
<dbReference type="SUPFAM" id="SSF50494">
    <property type="entry name" value="Trypsin-like serine proteases"/>
    <property type="match status" value="1"/>
</dbReference>
<sequence>MINRALAIVTSVVAALFLLAAPANAEPVTVNGGDQFSVVGGQFSPTLAAVGYWQGQRVAMTASHNGSKGTVALKNGVRFGEFITNPNELGRDVGFIKLDDDVAFGHNRGLSVVADPKPVYVVCKYGYGIANSGERCGLNISASATKMCSLYLTTPQDSGGPVYWGNRLFGVSSQVLAGGCPSTAAKVNGVGFTFP</sequence>
<evidence type="ECO:0000313" key="3">
    <source>
        <dbReference type="Proteomes" id="UP000201371"/>
    </source>
</evidence>
<gene>
    <name evidence="2" type="primary">59</name>
    <name evidence="2" type="ORF">SEA_YVONNETASTIC_59</name>
</gene>
<evidence type="ECO:0000256" key="1">
    <source>
        <dbReference type="ARBA" id="ARBA00022801"/>
    </source>
</evidence>
<dbReference type="RefSeq" id="YP_009301113.1">
    <property type="nucleotide sequence ID" value="NC_031230.1"/>
</dbReference>
<keyword evidence="3" id="KW-1185">Reference proteome</keyword>
<dbReference type="GO" id="GO:0016787">
    <property type="term" value="F:hydrolase activity"/>
    <property type="evidence" value="ECO:0007669"/>
    <property type="project" value="UniProtKB-KW"/>
</dbReference>